<evidence type="ECO:0000256" key="1">
    <source>
        <dbReference type="SAM" id="MobiDB-lite"/>
    </source>
</evidence>
<sequence>MRVSVVFTSFLLTATTFAAPYSYGDRLYTARESTWAKTIEQLTALQEVASTGTDADVRLAAHNAGLDKFIKPQPGRYGTHGLQSLIKDIGLNLMAPFIPANTMKLIRAVRPEHMDKLMSNPGKLLGMAGELRSGKLPLDIPGVPQKELMNGVLTNMGVPKTALAFIDAAPASFMTQITSLTADQLIPIIETMAAGKLPTIPGSTKADMILGALPSLGLPSLVVDILKATPGTIEQLGELNFEQLDKMLVDFKAGKFTGIPGLNVTPIKPKPSGTVTPTKPTGVVTPTKPIGTVPVGTGLPATPVGTNPAGVLPVQPVASGPAGALPVQPVASNPAGTLPIQPVASNPAGALPIQPVATGPASSLPIGGSVQDGFSEQFEFN</sequence>
<feature type="signal peptide" evidence="2">
    <location>
        <begin position="1"/>
        <end position="18"/>
    </location>
</feature>
<proteinExistence type="predicted"/>
<organism evidence="3 4">
    <name type="scientific">Orbilia javanica</name>
    <dbReference type="NCBI Taxonomy" id="47235"/>
    <lineage>
        <taxon>Eukaryota</taxon>
        <taxon>Fungi</taxon>
        <taxon>Dikarya</taxon>
        <taxon>Ascomycota</taxon>
        <taxon>Pezizomycotina</taxon>
        <taxon>Orbiliomycetes</taxon>
        <taxon>Orbiliales</taxon>
        <taxon>Orbiliaceae</taxon>
        <taxon>Orbilia</taxon>
    </lineage>
</organism>
<reference evidence="3 4" key="1">
    <citation type="submission" date="2019-10" db="EMBL/GenBank/DDBJ databases">
        <authorList>
            <person name="Palmer J.M."/>
        </authorList>
    </citation>
    <scope>NUCLEOTIDE SEQUENCE [LARGE SCALE GENOMIC DNA]</scope>
    <source>
        <strain evidence="3 4">TWF718</strain>
    </source>
</reference>
<accession>A0AAN8NVI6</accession>
<feature type="compositionally biased region" description="Low complexity" evidence="1">
    <location>
        <begin position="270"/>
        <end position="289"/>
    </location>
</feature>
<evidence type="ECO:0000313" key="3">
    <source>
        <dbReference type="EMBL" id="KAK6345187.1"/>
    </source>
</evidence>
<evidence type="ECO:0000256" key="2">
    <source>
        <dbReference type="SAM" id="SignalP"/>
    </source>
</evidence>
<protein>
    <submittedName>
        <fullName evidence="3">Uncharacterized protein</fullName>
    </submittedName>
</protein>
<gene>
    <name evidence="3" type="ORF">TWF718_007113</name>
</gene>
<keyword evidence="4" id="KW-1185">Reference proteome</keyword>
<dbReference type="Proteomes" id="UP001313282">
    <property type="component" value="Unassembled WGS sequence"/>
</dbReference>
<comment type="caution">
    <text evidence="3">The sequence shown here is derived from an EMBL/GenBank/DDBJ whole genome shotgun (WGS) entry which is preliminary data.</text>
</comment>
<keyword evidence="2" id="KW-0732">Signal</keyword>
<feature type="chain" id="PRO_5042839262" evidence="2">
    <location>
        <begin position="19"/>
        <end position="381"/>
    </location>
</feature>
<dbReference type="EMBL" id="JAVHNR010000004">
    <property type="protein sequence ID" value="KAK6345187.1"/>
    <property type="molecule type" value="Genomic_DNA"/>
</dbReference>
<dbReference type="AlphaFoldDB" id="A0AAN8NVI6"/>
<feature type="region of interest" description="Disordered" evidence="1">
    <location>
        <begin position="268"/>
        <end position="289"/>
    </location>
</feature>
<name>A0AAN8NVI6_9PEZI</name>
<evidence type="ECO:0000313" key="4">
    <source>
        <dbReference type="Proteomes" id="UP001313282"/>
    </source>
</evidence>